<sequence>MSDVVAKTIMPKACGYCCVFLLIALLWPLSVQADLKEDIDRAIIKGNAADTSRTDHEKLFVYRCESIAKAIGFSETASGRATKYSCDQPGVGIALYAGSDLGDHSPESIGTYFKSELTKYGMNAQVFIQDNGNYGSSMGFYINGDSWLNEPVRPSRGVELIEALAAEAKLILFKRGRIQTLR</sequence>
<dbReference type="AlphaFoldDB" id="A0A1H8G4C4"/>
<feature type="signal peptide" evidence="1">
    <location>
        <begin position="1"/>
        <end position="33"/>
    </location>
</feature>
<dbReference type="Proteomes" id="UP000199459">
    <property type="component" value="Unassembled WGS sequence"/>
</dbReference>
<name>A0A1H8G4C4_9PROT</name>
<protein>
    <submittedName>
        <fullName evidence="2">Uncharacterized protein</fullName>
    </submittedName>
</protein>
<feature type="chain" id="PRO_5011766239" evidence="1">
    <location>
        <begin position="34"/>
        <end position="182"/>
    </location>
</feature>
<gene>
    <name evidence="2" type="ORF">SAMN05216325_11620</name>
</gene>
<evidence type="ECO:0000313" key="3">
    <source>
        <dbReference type="Proteomes" id="UP000199459"/>
    </source>
</evidence>
<evidence type="ECO:0000313" key="2">
    <source>
        <dbReference type="EMBL" id="SEN38615.1"/>
    </source>
</evidence>
<dbReference type="OrthoDB" id="9384443at2"/>
<reference evidence="2 3" key="1">
    <citation type="submission" date="2016-10" db="EMBL/GenBank/DDBJ databases">
        <authorList>
            <person name="de Groot N.N."/>
        </authorList>
    </citation>
    <scope>NUCLEOTIDE SEQUENCE [LARGE SCALE GENOMIC DNA]</scope>
    <source>
        <strain evidence="2 3">Nm22</strain>
    </source>
</reference>
<organism evidence="2 3">
    <name type="scientific">Nitrosomonas marina</name>
    <dbReference type="NCBI Taxonomy" id="917"/>
    <lineage>
        <taxon>Bacteria</taxon>
        <taxon>Pseudomonadati</taxon>
        <taxon>Pseudomonadota</taxon>
        <taxon>Betaproteobacteria</taxon>
        <taxon>Nitrosomonadales</taxon>
        <taxon>Nitrosomonadaceae</taxon>
        <taxon>Nitrosomonas</taxon>
    </lineage>
</organism>
<evidence type="ECO:0000256" key="1">
    <source>
        <dbReference type="SAM" id="SignalP"/>
    </source>
</evidence>
<dbReference type="RefSeq" id="WP_090633021.1">
    <property type="nucleotide sequence ID" value="NZ_FOCP01000016.1"/>
</dbReference>
<dbReference type="EMBL" id="FOCP01000016">
    <property type="protein sequence ID" value="SEN38615.1"/>
    <property type="molecule type" value="Genomic_DNA"/>
</dbReference>
<accession>A0A1H8G4C4</accession>
<proteinExistence type="predicted"/>
<keyword evidence="1" id="KW-0732">Signal</keyword>